<dbReference type="VEuPathDB" id="ToxoDB:ETH2_1011600"/>
<feature type="compositionally biased region" description="Pro residues" evidence="1">
    <location>
        <begin position="28"/>
        <end position="38"/>
    </location>
</feature>
<feature type="compositionally biased region" description="Pro residues" evidence="1">
    <location>
        <begin position="7"/>
        <end position="20"/>
    </location>
</feature>
<dbReference type="GeneID" id="25254094"/>
<feature type="region of interest" description="Disordered" evidence="1">
    <location>
        <begin position="76"/>
        <end position="105"/>
    </location>
</feature>
<dbReference type="Proteomes" id="UP000030747">
    <property type="component" value="Unassembled WGS sequence"/>
</dbReference>
<evidence type="ECO:0000313" key="3">
    <source>
        <dbReference type="Proteomes" id="UP000030747"/>
    </source>
</evidence>
<dbReference type="RefSeq" id="XP_013229353.1">
    <property type="nucleotide sequence ID" value="XM_013373899.1"/>
</dbReference>
<keyword evidence="3" id="KW-1185">Reference proteome</keyword>
<protein>
    <submittedName>
        <fullName evidence="2">3' exoribonuclease family, domain 1 containing protein, putative</fullName>
    </submittedName>
</protein>
<evidence type="ECO:0000256" key="1">
    <source>
        <dbReference type="SAM" id="MobiDB-lite"/>
    </source>
</evidence>
<dbReference type="OrthoDB" id="27298at2759"/>
<reference evidence="2" key="2">
    <citation type="submission" date="2013-10" db="EMBL/GenBank/DDBJ databases">
        <authorList>
            <person name="Aslett M."/>
        </authorList>
    </citation>
    <scope>NUCLEOTIDE SEQUENCE [LARGE SCALE GENOMIC DNA]</scope>
    <source>
        <strain evidence="2">Houghton</strain>
    </source>
</reference>
<feature type="compositionally biased region" description="Low complexity" evidence="1">
    <location>
        <begin position="96"/>
        <end position="105"/>
    </location>
</feature>
<feature type="region of interest" description="Disordered" evidence="1">
    <location>
        <begin position="1"/>
        <end position="64"/>
    </location>
</feature>
<name>U6KKG3_EIMTE</name>
<sequence>MSVAISPGPPTEAPVGPPGEAPLQEAPPGSPPGSPPGAPLGAPEGPREEKTFFGLPTALRPDGRLSAKALRPISVELGPLRGPRGSARCSQVGSPQQQQRQQQHQ</sequence>
<gene>
    <name evidence="2" type="ORF">ETH_00024920</name>
</gene>
<evidence type="ECO:0000313" key="2">
    <source>
        <dbReference type="EMBL" id="CDJ38515.1"/>
    </source>
</evidence>
<proteinExistence type="predicted"/>
<accession>U6KKG3</accession>
<dbReference type="VEuPathDB" id="ToxoDB:ETH_00024920"/>
<organism evidence="2 3">
    <name type="scientific">Eimeria tenella</name>
    <name type="common">Coccidian parasite</name>
    <dbReference type="NCBI Taxonomy" id="5802"/>
    <lineage>
        <taxon>Eukaryota</taxon>
        <taxon>Sar</taxon>
        <taxon>Alveolata</taxon>
        <taxon>Apicomplexa</taxon>
        <taxon>Conoidasida</taxon>
        <taxon>Coccidia</taxon>
        <taxon>Eucoccidiorida</taxon>
        <taxon>Eimeriorina</taxon>
        <taxon>Eimeriidae</taxon>
        <taxon>Eimeria</taxon>
    </lineage>
</organism>
<reference evidence="2" key="1">
    <citation type="submission" date="2013-10" db="EMBL/GenBank/DDBJ databases">
        <title>Genomic analysis of the causative agents of coccidiosis in chickens.</title>
        <authorList>
            <person name="Reid A.J."/>
            <person name="Blake D."/>
            <person name="Billington K."/>
            <person name="Browne H."/>
            <person name="Dunn M."/>
            <person name="Hung S."/>
            <person name="Kawahara F."/>
            <person name="Miranda-Saavedra D."/>
            <person name="Mourier T."/>
            <person name="Nagra H."/>
            <person name="Otto T.D."/>
            <person name="Rawlings N."/>
            <person name="Sanchez A."/>
            <person name="Sanders M."/>
            <person name="Subramaniam C."/>
            <person name="Tay Y."/>
            <person name="Dear P."/>
            <person name="Doerig C."/>
            <person name="Gruber A."/>
            <person name="Parkinson J."/>
            <person name="Shirley M."/>
            <person name="Wan K.L."/>
            <person name="Berriman M."/>
            <person name="Tomley F."/>
            <person name="Pain A."/>
        </authorList>
    </citation>
    <scope>NUCLEOTIDE SEQUENCE [LARGE SCALE GENOMIC DNA]</scope>
    <source>
        <strain evidence="2">Houghton</strain>
    </source>
</reference>
<dbReference type="AlphaFoldDB" id="U6KKG3"/>
<dbReference type="EMBL" id="HG673921">
    <property type="protein sequence ID" value="CDJ38515.1"/>
    <property type="molecule type" value="Genomic_DNA"/>
</dbReference>